<keyword evidence="2" id="KW-0378">Hydrolase</keyword>
<dbReference type="InterPro" id="IPR001940">
    <property type="entry name" value="Peptidase_S1C"/>
</dbReference>
<dbReference type="HOGENOM" id="CLU_020120_2_4_7"/>
<dbReference type="Proteomes" id="UP000001784">
    <property type="component" value="Chromosome"/>
</dbReference>
<evidence type="ECO:0000256" key="2">
    <source>
        <dbReference type="ARBA" id="ARBA00022801"/>
    </source>
</evidence>
<dbReference type="InterPro" id="IPR051201">
    <property type="entry name" value="Chloro_Bact_Ser_Proteases"/>
</dbReference>
<dbReference type="eggNOG" id="COG0265">
    <property type="taxonomic scope" value="Bacteria"/>
</dbReference>
<dbReference type="PANTHER" id="PTHR43343">
    <property type="entry name" value="PEPTIDASE S12"/>
    <property type="match status" value="1"/>
</dbReference>
<dbReference type="OrthoDB" id="9758917at2"/>
<keyword evidence="1" id="KW-0645">Protease</keyword>
<dbReference type="Gene3D" id="2.40.10.120">
    <property type="match status" value="1"/>
</dbReference>
<protein>
    <submittedName>
        <fullName evidence="3">Peptidase S1 and S6, chymotrypsin/Hap</fullName>
    </submittedName>
</protein>
<gene>
    <name evidence="3" type="ordered locus">Sfum_2412</name>
</gene>
<sequence precursor="true">MKFSANKSARFLLLAAVFFFDFLNAFVLASAYTRGELNTMDVYERVSPSVVNITTQTCDPESYFCVVPPSTGSGSGIIIGADGTIVTSYHLISRARDIEVTLADGRRLPGKVIGSAPDDDLAVLRIEPGAQPLTEIVWGDSRSLKVGEKALAIGNPFGLGQTLTVGVVSMVDRSIKTDAAVLRNVIQVSASINPGNSGGALVNSSGELIGMNTAILSPTGGSVGIGFAVPVHRIREMTPGMLYNYEKWLSWAALAVLLFLVARRLANA</sequence>
<evidence type="ECO:0000313" key="3">
    <source>
        <dbReference type="EMBL" id="ABK18093.1"/>
    </source>
</evidence>
<proteinExistence type="predicted"/>
<dbReference type="GO" id="GO:0006508">
    <property type="term" value="P:proteolysis"/>
    <property type="evidence" value="ECO:0007669"/>
    <property type="project" value="UniProtKB-KW"/>
</dbReference>
<name>A0LKZ1_SYNFM</name>
<dbReference type="STRING" id="335543.Sfum_2412"/>
<dbReference type="PRINTS" id="PR00834">
    <property type="entry name" value="PROTEASES2C"/>
</dbReference>
<dbReference type="GO" id="GO:0004252">
    <property type="term" value="F:serine-type endopeptidase activity"/>
    <property type="evidence" value="ECO:0007669"/>
    <property type="project" value="InterPro"/>
</dbReference>
<dbReference type="SUPFAM" id="SSF50494">
    <property type="entry name" value="Trypsin-like serine proteases"/>
    <property type="match status" value="1"/>
</dbReference>
<dbReference type="PANTHER" id="PTHR43343:SF3">
    <property type="entry name" value="PROTEASE DO-LIKE 8, CHLOROPLASTIC"/>
    <property type="match status" value="1"/>
</dbReference>
<reference evidence="3 4" key="1">
    <citation type="submission" date="2006-10" db="EMBL/GenBank/DDBJ databases">
        <title>Complete sequence of Syntrophobacter fumaroxidans MPOB.</title>
        <authorList>
            <consortium name="US DOE Joint Genome Institute"/>
            <person name="Copeland A."/>
            <person name="Lucas S."/>
            <person name="Lapidus A."/>
            <person name="Barry K."/>
            <person name="Detter J.C."/>
            <person name="Glavina del Rio T."/>
            <person name="Hammon N."/>
            <person name="Israni S."/>
            <person name="Pitluck S."/>
            <person name="Goltsman E.G."/>
            <person name="Martinez M."/>
            <person name="Schmutz J."/>
            <person name="Larimer F."/>
            <person name="Land M."/>
            <person name="Hauser L."/>
            <person name="Kyrpides N."/>
            <person name="Kim E."/>
            <person name="Boone D.R."/>
            <person name="Brockman F."/>
            <person name="Culley D."/>
            <person name="Ferry J."/>
            <person name="Gunsalus R."/>
            <person name="McInerney M.J."/>
            <person name="Morrison M."/>
            <person name="Plugge C."/>
            <person name="Rohlin L."/>
            <person name="Scholten J."/>
            <person name="Sieber J."/>
            <person name="Stams A.J.M."/>
            <person name="Worm P."/>
            <person name="Henstra A.M."/>
            <person name="Richardson P."/>
        </authorList>
    </citation>
    <scope>NUCLEOTIDE SEQUENCE [LARGE SCALE GENOMIC DNA]</scope>
    <source>
        <strain evidence="4">DSM 10017 / MPOB</strain>
    </source>
</reference>
<accession>A0LKZ1</accession>
<evidence type="ECO:0000313" key="4">
    <source>
        <dbReference type="Proteomes" id="UP000001784"/>
    </source>
</evidence>
<dbReference type="InParanoid" id="A0LKZ1"/>
<organism evidence="3 4">
    <name type="scientific">Syntrophobacter fumaroxidans (strain DSM 10017 / MPOB)</name>
    <dbReference type="NCBI Taxonomy" id="335543"/>
    <lineage>
        <taxon>Bacteria</taxon>
        <taxon>Pseudomonadati</taxon>
        <taxon>Thermodesulfobacteriota</taxon>
        <taxon>Syntrophobacteria</taxon>
        <taxon>Syntrophobacterales</taxon>
        <taxon>Syntrophobacteraceae</taxon>
        <taxon>Syntrophobacter</taxon>
    </lineage>
</organism>
<dbReference type="InterPro" id="IPR009003">
    <property type="entry name" value="Peptidase_S1_PA"/>
</dbReference>
<dbReference type="RefSeq" id="WP_011699261.1">
    <property type="nucleotide sequence ID" value="NC_008554.1"/>
</dbReference>
<dbReference type="KEGG" id="sfu:Sfum_2412"/>
<dbReference type="AlphaFoldDB" id="A0LKZ1"/>
<dbReference type="Pfam" id="PF13365">
    <property type="entry name" value="Trypsin_2"/>
    <property type="match status" value="1"/>
</dbReference>
<keyword evidence="4" id="KW-1185">Reference proteome</keyword>
<evidence type="ECO:0000256" key="1">
    <source>
        <dbReference type="ARBA" id="ARBA00022670"/>
    </source>
</evidence>
<dbReference type="EMBL" id="CP000478">
    <property type="protein sequence ID" value="ABK18093.1"/>
    <property type="molecule type" value="Genomic_DNA"/>
</dbReference>